<protein>
    <submittedName>
        <fullName evidence="1">YD repeat-containing protein</fullName>
    </submittedName>
</protein>
<sequence>MLARYAEDGRTEAYSYDANGALTDERINGVLVRQRTNDAVGQVTHYTEWDAGGTRKTQDVRRTWDGNGQLQHENDCSTAARRCTRAWPTER</sequence>
<evidence type="ECO:0000313" key="1">
    <source>
        <dbReference type="EMBL" id="MDR6411292.1"/>
    </source>
</evidence>
<dbReference type="RefSeq" id="WP_310124332.1">
    <property type="nucleotide sequence ID" value="NZ_JAVDQV010000011.1"/>
</dbReference>
<evidence type="ECO:0000313" key="2">
    <source>
        <dbReference type="Proteomes" id="UP001264340"/>
    </source>
</evidence>
<dbReference type="EMBL" id="JAVDRP010000010">
    <property type="protein sequence ID" value="MDR6411292.1"/>
    <property type="molecule type" value="Genomic_DNA"/>
</dbReference>
<proteinExistence type="predicted"/>
<keyword evidence="2" id="KW-1185">Reference proteome</keyword>
<dbReference type="InterPro" id="IPR006530">
    <property type="entry name" value="YD"/>
</dbReference>
<dbReference type="NCBIfam" id="TIGR01643">
    <property type="entry name" value="YD_repeat_2x"/>
    <property type="match status" value="1"/>
</dbReference>
<dbReference type="Proteomes" id="UP001264340">
    <property type="component" value="Unassembled WGS sequence"/>
</dbReference>
<gene>
    <name evidence="1" type="ORF">J2804_004720</name>
</gene>
<comment type="caution">
    <text evidence="1">The sequence shown here is derived from an EMBL/GenBank/DDBJ whole genome shotgun (WGS) entry which is preliminary data.</text>
</comment>
<accession>A0ABU1LX12</accession>
<reference evidence="1 2" key="1">
    <citation type="submission" date="2023-07" db="EMBL/GenBank/DDBJ databases">
        <title>Sorghum-associated microbial communities from plants grown in Nebraska, USA.</title>
        <authorList>
            <person name="Schachtman D."/>
        </authorList>
    </citation>
    <scope>NUCLEOTIDE SEQUENCE [LARGE SCALE GENOMIC DNA]</scope>
    <source>
        <strain evidence="1 2">DS1316</strain>
    </source>
</reference>
<organism evidence="1 2">
    <name type="scientific">Paraburkholderia terricola</name>
    <dbReference type="NCBI Taxonomy" id="169427"/>
    <lineage>
        <taxon>Bacteria</taxon>
        <taxon>Pseudomonadati</taxon>
        <taxon>Pseudomonadota</taxon>
        <taxon>Betaproteobacteria</taxon>
        <taxon>Burkholderiales</taxon>
        <taxon>Burkholderiaceae</taxon>
        <taxon>Paraburkholderia</taxon>
    </lineage>
</organism>
<name>A0ABU1LX12_9BURK</name>